<evidence type="ECO:0008006" key="2">
    <source>
        <dbReference type="Google" id="ProtNLM"/>
    </source>
</evidence>
<name>A0A1J5SL50_9ZZZZ</name>
<sequence>MHNISISTDLTIDQMYDRMYLDSSYMQDMVFLYDSDPSGKTQAQMDATNQQVQNELRMLEVDNAYRDFLSNLKDIEKFITQVVASDQYGFVLTENKYHKLNLKKVSPLGDYFHMVFKFTQHSEYSINFKYNAYVQLFFDCWLKLNLGWVVFNNPSDLVLVQDKDKFELFDFVQGMKQFELFNSFIDSIRIESKTVEFKSKISRTKEQSYKRYRRAKLYINALFNNRSTRMLVLRLDFAYQEKIAKSTSVTQAKKDLNHFFNNKRGNRTLFNGWLGYIRKMEWSPQKGIHFHMVIFFHGSLREKGNYLAQSLGEYWTKITGNRGIYWNCNNSKHKYKRYGIGMIEIDDVSKRKILLDDVVNYLTKTEQQLRSHVLEAENDRLFVMGVMPRERISQVGRPRRCVITMAA</sequence>
<organism evidence="1">
    <name type="scientific">mine drainage metagenome</name>
    <dbReference type="NCBI Taxonomy" id="410659"/>
    <lineage>
        <taxon>unclassified sequences</taxon>
        <taxon>metagenomes</taxon>
        <taxon>ecological metagenomes</taxon>
    </lineage>
</organism>
<evidence type="ECO:0000313" key="1">
    <source>
        <dbReference type="EMBL" id="OIR02428.1"/>
    </source>
</evidence>
<protein>
    <recommendedName>
        <fullName evidence="2">Inovirus Gp2 family protein</fullName>
    </recommendedName>
</protein>
<reference evidence="1" key="1">
    <citation type="submission" date="2016-10" db="EMBL/GenBank/DDBJ databases">
        <title>Sequence of Gallionella enrichment culture.</title>
        <authorList>
            <person name="Poehlein A."/>
            <person name="Muehling M."/>
            <person name="Daniel R."/>
        </authorList>
    </citation>
    <scope>NUCLEOTIDE SEQUENCE</scope>
</reference>
<comment type="caution">
    <text evidence="1">The sequence shown here is derived from an EMBL/GenBank/DDBJ whole genome shotgun (WGS) entry which is preliminary data.</text>
</comment>
<dbReference type="EMBL" id="MLJW01000074">
    <property type="protein sequence ID" value="OIR02428.1"/>
    <property type="molecule type" value="Genomic_DNA"/>
</dbReference>
<gene>
    <name evidence="1" type="ORF">GALL_153780</name>
</gene>
<proteinExistence type="predicted"/>
<dbReference type="AlphaFoldDB" id="A0A1J5SL50"/>
<accession>A0A1J5SL50</accession>